<comment type="caution">
    <text evidence="1">The sequence shown here is derived from an EMBL/GenBank/DDBJ whole genome shotgun (WGS) entry which is preliminary data.</text>
</comment>
<dbReference type="Proteomes" id="UP000690515">
    <property type="component" value="Unassembled WGS sequence"/>
</dbReference>
<proteinExistence type="predicted"/>
<accession>A0ABS5ZDK6</accession>
<name>A0ABS5ZDK6_9GAMM</name>
<feature type="non-terminal residue" evidence="1">
    <location>
        <position position="1"/>
    </location>
</feature>
<keyword evidence="2" id="KW-1185">Reference proteome</keyword>
<gene>
    <name evidence="1" type="ORF">KCG35_12305</name>
</gene>
<protein>
    <recommendedName>
        <fullName evidence="3">Phage tail tape measure protein</fullName>
    </recommendedName>
</protein>
<dbReference type="EMBL" id="JAGSOY010000026">
    <property type="protein sequence ID" value="MBU2711843.1"/>
    <property type="molecule type" value="Genomic_DNA"/>
</dbReference>
<dbReference type="RefSeq" id="WP_215820001.1">
    <property type="nucleotide sequence ID" value="NZ_JAGSOY010000026.1"/>
</dbReference>
<evidence type="ECO:0008006" key="3">
    <source>
        <dbReference type="Google" id="ProtNLM"/>
    </source>
</evidence>
<evidence type="ECO:0000313" key="1">
    <source>
        <dbReference type="EMBL" id="MBU2711843.1"/>
    </source>
</evidence>
<evidence type="ECO:0000313" key="2">
    <source>
        <dbReference type="Proteomes" id="UP000690515"/>
    </source>
</evidence>
<sequence>KGIKGSALVSQSVSAQASANMPRWQVNHKPFDSSNVIDLNQYRAAKVQTAYQSDVVKGNNSNLGMGSGTLTKQNVSPIKTHTAQQNVAVNAPITINATANQNPQEIAMLVRKELAQREQQAQFKKRGALYDIG</sequence>
<organism evidence="1 2">
    <name type="scientific">Zooshikella harenae</name>
    <dbReference type="NCBI Taxonomy" id="2827238"/>
    <lineage>
        <taxon>Bacteria</taxon>
        <taxon>Pseudomonadati</taxon>
        <taxon>Pseudomonadota</taxon>
        <taxon>Gammaproteobacteria</taxon>
        <taxon>Oceanospirillales</taxon>
        <taxon>Zooshikellaceae</taxon>
        <taxon>Zooshikella</taxon>
    </lineage>
</organism>
<reference evidence="1 2" key="1">
    <citation type="submission" date="2021-04" db="EMBL/GenBank/DDBJ databases">
        <authorList>
            <person name="Pira H."/>
            <person name="Risdian C."/>
            <person name="Wink J."/>
        </authorList>
    </citation>
    <scope>NUCLEOTIDE SEQUENCE [LARGE SCALE GENOMIC DNA]</scope>
    <source>
        <strain evidence="1 2">WH53</strain>
    </source>
</reference>